<proteinExistence type="predicted"/>
<dbReference type="AlphaFoldDB" id="A0A645GNL5"/>
<evidence type="ECO:0000313" key="1">
    <source>
        <dbReference type="EMBL" id="MPN27780.1"/>
    </source>
</evidence>
<sequence>MQQPLFLYQRWVGPAKVEAVGWQGKVGRQADADALWIDVHRGRGLHRVGQCLERDPATRVTRQRVAVHAKVDVFLHAGRCQHRHHHRLEEVIGLVWQGGRLGGVIVTGNDQHPAMLRTAGGVGVAEHITAAIHPGPLAVPHREHPIDGGRG</sequence>
<name>A0A645GNL5_9ZZZZ</name>
<reference evidence="1" key="1">
    <citation type="submission" date="2019-08" db="EMBL/GenBank/DDBJ databases">
        <authorList>
            <person name="Kucharzyk K."/>
            <person name="Murdoch R.W."/>
            <person name="Higgins S."/>
            <person name="Loffler F."/>
        </authorList>
    </citation>
    <scope>NUCLEOTIDE SEQUENCE</scope>
</reference>
<organism evidence="1">
    <name type="scientific">bioreactor metagenome</name>
    <dbReference type="NCBI Taxonomy" id="1076179"/>
    <lineage>
        <taxon>unclassified sequences</taxon>
        <taxon>metagenomes</taxon>
        <taxon>ecological metagenomes</taxon>
    </lineage>
</organism>
<protein>
    <submittedName>
        <fullName evidence="1">Uncharacterized protein</fullName>
    </submittedName>
</protein>
<gene>
    <name evidence="1" type="ORF">SDC9_175214</name>
</gene>
<comment type="caution">
    <text evidence="1">The sequence shown here is derived from an EMBL/GenBank/DDBJ whole genome shotgun (WGS) entry which is preliminary data.</text>
</comment>
<dbReference type="EMBL" id="VSSQ01077789">
    <property type="protein sequence ID" value="MPN27780.1"/>
    <property type="molecule type" value="Genomic_DNA"/>
</dbReference>
<accession>A0A645GNL5</accession>